<feature type="domain" description="HTH luxR-type" evidence="6">
    <location>
        <begin position="145"/>
        <end position="210"/>
    </location>
</feature>
<dbReference type="Proteomes" id="UP001500121">
    <property type="component" value="Unassembled WGS sequence"/>
</dbReference>
<evidence type="ECO:0000256" key="4">
    <source>
        <dbReference type="ARBA" id="ARBA00023163"/>
    </source>
</evidence>
<name>A0ABP8ZB50_9MICO</name>
<dbReference type="InterPro" id="IPR000792">
    <property type="entry name" value="Tscrpt_reg_LuxR_C"/>
</dbReference>
<evidence type="ECO:0000256" key="2">
    <source>
        <dbReference type="ARBA" id="ARBA00023015"/>
    </source>
</evidence>
<comment type="caution">
    <text evidence="8">The sequence shown here is derived from an EMBL/GenBank/DDBJ whole genome shotgun (WGS) entry which is preliminary data.</text>
</comment>
<dbReference type="SUPFAM" id="SSF46894">
    <property type="entry name" value="C-terminal effector domain of the bipartite response regulators"/>
    <property type="match status" value="1"/>
</dbReference>
<evidence type="ECO:0000259" key="7">
    <source>
        <dbReference type="PROSITE" id="PS50110"/>
    </source>
</evidence>
<dbReference type="RefSeq" id="WP_345481659.1">
    <property type="nucleotide sequence ID" value="NZ_BAABLP010000005.1"/>
</dbReference>
<dbReference type="EMBL" id="BAABLP010000005">
    <property type="protein sequence ID" value="GAA4751903.1"/>
    <property type="molecule type" value="Genomic_DNA"/>
</dbReference>
<dbReference type="InterPro" id="IPR039420">
    <property type="entry name" value="WalR-like"/>
</dbReference>
<feature type="modified residue" description="4-aspartylphosphate" evidence="5">
    <location>
        <position position="55"/>
    </location>
</feature>
<proteinExistence type="predicted"/>
<feature type="domain" description="Response regulatory" evidence="7">
    <location>
        <begin position="5"/>
        <end position="125"/>
    </location>
</feature>
<evidence type="ECO:0000313" key="8">
    <source>
        <dbReference type="EMBL" id="GAA4751903.1"/>
    </source>
</evidence>
<dbReference type="PANTHER" id="PTHR43214:SF24">
    <property type="entry name" value="TRANSCRIPTIONAL REGULATORY PROTEIN NARL-RELATED"/>
    <property type="match status" value="1"/>
</dbReference>
<dbReference type="InterPro" id="IPR001789">
    <property type="entry name" value="Sig_transdc_resp-reg_receiver"/>
</dbReference>
<dbReference type="SMART" id="SM00421">
    <property type="entry name" value="HTH_LUXR"/>
    <property type="match status" value="1"/>
</dbReference>
<dbReference type="InterPro" id="IPR011006">
    <property type="entry name" value="CheY-like_superfamily"/>
</dbReference>
<evidence type="ECO:0000256" key="5">
    <source>
        <dbReference type="PROSITE-ProRule" id="PRU00169"/>
    </source>
</evidence>
<reference evidence="9" key="1">
    <citation type="journal article" date="2019" name="Int. J. Syst. Evol. Microbiol.">
        <title>The Global Catalogue of Microorganisms (GCM) 10K type strain sequencing project: providing services to taxonomists for standard genome sequencing and annotation.</title>
        <authorList>
            <consortium name="The Broad Institute Genomics Platform"/>
            <consortium name="The Broad Institute Genome Sequencing Center for Infectious Disease"/>
            <person name="Wu L."/>
            <person name="Ma J."/>
        </authorList>
    </citation>
    <scope>NUCLEOTIDE SEQUENCE [LARGE SCALE GENOMIC DNA]</scope>
    <source>
        <strain evidence="9">JCM 19015</strain>
    </source>
</reference>
<keyword evidence="3" id="KW-0238">DNA-binding</keyword>
<sequence length="215" mass="23056">MTPIRVVLVEDSTLLREGLVRLLEETGFEVLAAVGDAEGLVDTVARLRPDVVLLDIRLPPTHRDEGVRAAIALRSAAPEVGVLLLSQYVESTYARELLAAGARGVGYLLKDRVTDLAQLADAVERVAAGGTVLDPTLVQHLLLARADPLTRLTPREREVLGLMAEGRSNGAIAARLVVGQGAVEKHVTSIFGKLGLEESPEAHRRVLAVLRFLDA</sequence>
<dbReference type="SMART" id="SM00448">
    <property type="entry name" value="REC"/>
    <property type="match status" value="1"/>
</dbReference>
<dbReference type="Pfam" id="PF00072">
    <property type="entry name" value="Response_reg"/>
    <property type="match status" value="1"/>
</dbReference>
<dbReference type="PRINTS" id="PR00038">
    <property type="entry name" value="HTHLUXR"/>
</dbReference>
<dbReference type="Pfam" id="PF00196">
    <property type="entry name" value="GerE"/>
    <property type="match status" value="1"/>
</dbReference>
<dbReference type="PANTHER" id="PTHR43214">
    <property type="entry name" value="TWO-COMPONENT RESPONSE REGULATOR"/>
    <property type="match status" value="1"/>
</dbReference>
<dbReference type="CDD" id="cd06170">
    <property type="entry name" value="LuxR_C_like"/>
    <property type="match status" value="1"/>
</dbReference>
<keyword evidence="4" id="KW-0804">Transcription</keyword>
<dbReference type="InterPro" id="IPR016032">
    <property type="entry name" value="Sig_transdc_resp-reg_C-effctor"/>
</dbReference>
<keyword evidence="2" id="KW-0805">Transcription regulation</keyword>
<gene>
    <name evidence="8" type="ORF">GCM10025783_25660</name>
</gene>
<dbReference type="SUPFAM" id="SSF52172">
    <property type="entry name" value="CheY-like"/>
    <property type="match status" value="1"/>
</dbReference>
<organism evidence="8 9">
    <name type="scientific">Amnibacterium soli</name>
    <dbReference type="NCBI Taxonomy" id="1282736"/>
    <lineage>
        <taxon>Bacteria</taxon>
        <taxon>Bacillati</taxon>
        <taxon>Actinomycetota</taxon>
        <taxon>Actinomycetes</taxon>
        <taxon>Micrococcales</taxon>
        <taxon>Microbacteriaceae</taxon>
        <taxon>Amnibacterium</taxon>
    </lineage>
</organism>
<evidence type="ECO:0000256" key="3">
    <source>
        <dbReference type="ARBA" id="ARBA00023125"/>
    </source>
</evidence>
<evidence type="ECO:0000259" key="6">
    <source>
        <dbReference type="PROSITE" id="PS50043"/>
    </source>
</evidence>
<keyword evidence="9" id="KW-1185">Reference proteome</keyword>
<dbReference type="InterPro" id="IPR058245">
    <property type="entry name" value="NreC/VraR/RcsB-like_REC"/>
</dbReference>
<accession>A0ABP8ZB50</accession>
<protein>
    <submittedName>
        <fullName evidence="8">Response regulator transcription factor</fullName>
    </submittedName>
</protein>
<dbReference type="Gene3D" id="3.40.50.2300">
    <property type="match status" value="1"/>
</dbReference>
<dbReference type="CDD" id="cd17535">
    <property type="entry name" value="REC_NarL-like"/>
    <property type="match status" value="1"/>
</dbReference>
<evidence type="ECO:0000313" key="9">
    <source>
        <dbReference type="Proteomes" id="UP001500121"/>
    </source>
</evidence>
<keyword evidence="1 5" id="KW-0597">Phosphoprotein</keyword>
<dbReference type="PROSITE" id="PS50110">
    <property type="entry name" value="RESPONSE_REGULATORY"/>
    <property type="match status" value="1"/>
</dbReference>
<evidence type="ECO:0000256" key="1">
    <source>
        <dbReference type="ARBA" id="ARBA00022553"/>
    </source>
</evidence>
<dbReference type="PROSITE" id="PS50043">
    <property type="entry name" value="HTH_LUXR_2"/>
    <property type="match status" value="1"/>
</dbReference>